<dbReference type="PROSITE" id="PS01286">
    <property type="entry name" value="FA58C_2"/>
    <property type="match status" value="1"/>
</dbReference>
<evidence type="ECO:0000259" key="1">
    <source>
        <dbReference type="PROSITE" id="PS50022"/>
    </source>
</evidence>
<accession>A0A1S3HHF0</accession>
<dbReference type="CDD" id="cd00057">
    <property type="entry name" value="FA58C"/>
    <property type="match status" value="2"/>
</dbReference>
<gene>
    <name evidence="3" type="primary">LOC106155301</name>
</gene>
<dbReference type="RefSeq" id="XP_013385515.1">
    <property type="nucleotide sequence ID" value="XM_013530061.1"/>
</dbReference>
<dbReference type="OrthoDB" id="6262482at2759"/>
<dbReference type="PROSITE" id="PS01285">
    <property type="entry name" value="FA58C_1"/>
    <property type="match status" value="2"/>
</dbReference>
<feature type="domain" description="F5/8 type C" evidence="1">
    <location>
        <begin position="203"/>
        <end position="386"/>
    </location>
</feature>
<keyword evidence="2" id="KW-1185">Reference proteome</keyword>
<dbReference type="PROSITE" id="PS50022">
    <property type="entry name" value="FA58C_3"/>
    <property type="match status" value="2"/>
</dbReference>
<dbReference type="AlphaFoldDB" id="A0A1S3HHF0"/>
<dbReference type="InParanoid" id="A0A1S3HHF0"/>
<dbReference type="Pfam" id="PF00754">
    <property type="entry name" value="F5_F8_type_C"/>
    <property type="match status" value="2"/>
</dbReference>
<dbReference type="PANTHER" id="PTHR24543:SF334">
    <property type="entry name" value="F5_8 TYPE C DOMAIN-CONTAINING PROTEIN"/>
    <property type="match status" value="1"/>
</dbReference>
<dbReference type="InterPro" id="IPR008979">
    <property type="entry name" value="Galactose-bd-like_sf"/>
</dbReference>
<evidence type="ECO:0000313" key="3">
    <source>
        <dbReference type="RefSeq" id="XP_013385515.1"/>
    </source>
</evidence>
<dbReference type="SUPFAM" id="SSF49785">
    <property type="entry name" value="Galactose-binding domain-like"/>
    <property type="match status" value="3"/>
</dbReference>
<dbReference type="GeneID" id="106155301"/>
<dbReference type="PANTHER" id="PTHR24543">
    <property type="entry name" value="MULTICOPPER OXIDASE-RELATED"/>
    <property type="match status" value="1"/>
</dbReference>
<organism evidence="2 3">
    <name type="scientific">Lingula anatina</name>
    <name type="common">Brachiopod</name>
    <name type="synonym">Lingula unguis</name>
    <dbReference type="NCBI Taxonomy" id="7574"/>
    <lineage>
        <taxon>Eukaryota</taxon>
        <taxon>Metazoa</taxon>
        <taxon>Spiralia</taxon>
        <taxon>Lophotrochozoa</taxon>
        <taxon>Brachiopoda</taxon>
        <taxon>Linguliformea</taxon>
        <taxon>Lingulata</taxon>
        <taxon>Lingulida</taxon>
        <taxon>Linguloidea</taxon>
        <taxon>Lingulidae</taxon>
        <taxon>Lingula</taxon>
    </lineage>
</organism>
<dbReference type="FunFam" id="2.60.120.260:FF:000016">
    <property type="entry name" value="Contactin-associated protein-like 4 isoform 1"/>
    <property type="match status" value="1"/>
</dbReference>
<dbReference type="InterPro" id="IPR000421">
    <property type="entry name" value="FA58C"/>
</dbReference>
<reference evidence="3" key="1">
    <citation type="submission" date="2025-08" db="UniProtKB">
        <authorList>
            <consortium name="RefSeq"/>
        </authorList>
    </citation>
    <scope>IDENTIFICATION</scope>
    <source>
        <tissue evidence="3">Gonads</tissue>
    </source>
</reference>
<evidence type="ECO:0000313" key="2">
    <source>
        <dbReference type="Proteomes" id="UP000085678"/>
    </source>
</evidence>
<dbReference type="STRING" id="7574.A0A1S3HHF0"/>
<dbReference type="KEGG" id="lak:106155301"/>
<dbReference type="Proteomes" id="UP000085678">
    <property type="component" value="Unplaced"/>
</dbReference>
<sequence>MQPRGRDYVSAGKMLWGLARQMTRQMAKLYLVGVLLLGGIMSLEAGCDHHGPLGMITGSIQDWQITASSSYPQEWDKGCHEKYARLYQPNGRGWCAKYKSTSEWLQVDLGTVAKITGVMTQGRADGVEWVTKFMVSYSMDAFNWKYVGDQYGNQRVFDGNNDGYSVKHSYLDQPLMARFVKFHTVQWHKHPSMRVEILGCQECKEFIGLPPYGKITASDTWNFKKGKSCQPEDGHIFSNNAWCPKQNDAEQWLQFDVGPPTTVTGVVLKGRGDTRRKHWVTQFKISYSNDSKTWTFYKDASNLDFKPSNNLTSSRSSISTPYVSTSSNSVLPSNRPTSEAMEFGGNSDKDLERYHYFNHPFSARFIRIHPVAWHSHIAMRVGLIGCPHKGQCGEAFIRVNNDTPCVENLAYKKDTWINNKRHYKRHIRNHWTHGGHAKKVVDGHLESSIHSCTILDNFYVESPIMMVDLGAKTKISGAILITWQGEDPDKGAFKDYMYNLDKLLVYVDNNPKLDDIQKTGQMCGFISKVNNALYQEKLHVSCSSPMTGRYVYIEAQGVPNRWSRLFSAILCEVMVYG</sequence>
<dbReference type="SMART" id="SM00231">
    <property type="entry name" value="FA58C"/>
    <property type="match status" value="2"/>
</dbReference>
<proteinExistence type="predicted"/>
<protein>
    <submittedName>
        <fullName evidence="3">Lactadherin isoform X1</fullName>
    </submittedName>
</protein>
<feature type="domain" description="F5/8 type C" evidence="1">
    <location>
        <begin position="47"/>
        <end position="200"/>
    </location>
</feature>
<dbReference type="Gene3D" id="2.60.120.260">
    <property type="entry name" value="Galactose-binding domain-like"/>
    <property type="match status" value="3"/>
</dbReference>
<name>A0A1S3HHF0_LINAN</name>